<keyword evidence="2" id="KW-1185">Reference proteome</keyword>
<proteinExistence type="predicted"/>
<organism evidence="1 2">
    <name type="scientific">Hermanssonia centrifuga</name>
    <dbReference type="NCBI Taxonomy" id="98765"/>
    <lineage>
        <taxon>Eukaryota</taxon>
        <taxon>Fungi</taxon>
        <taxon>Dikarya</taxon>
        <taxon>Basidiomycota</taxon>
        <taxon>Agaricomycotina</taxon>
        <taxon>Agaricomycetes</taxon>
        <taxon>Polyporales</taxon>
        <taxon>Meruliaceae</taxon>
        <taxon>Hermanssonia</taxon>
    </lineage>
</organism>
<reference evidence="1 2" key="1">
    <citation type="submission" date="2018-02" db="EMBL/GenBank/DDBJ databases">
        <title>Genome sequence of the basidiomycete white-rot fungus Phlebia centrifuga.</title>
        <authorList>
            <person name="Granchi Z."/>
            <person name="Peng M."/>
            <person name="de Vries R.P."/>
            <person name="Hilden K."/>
            <person name="Makela M.R."/>
            <person name="Grigoriev I."/>
            <person name="Riley R."/>
        </authorList>
    </citation>
    <scope>NUCLEOTIDE SEQUENCE [LARGE SCALE GENOMIC DNA]</scope>
    <source>
        <strain evidence="1 2">FBCC195</strain>
    </source>
</reference>
<dbReference type="Proteomes" id="UP000186601">
    <property type="component" value="Unassembled WGS sequence"/>
</dbReference>
<evidence type="ECO:0000313" key="2">
    <source>
        <dbReference type="Proteomes" id="UP000186601"/>
    </source>
</evidence>
<protein>
    <submittedName>
        <fullName evidence="1">Uncharacterized protein</fullName>
    </submittedName>
</protein>
<sequence>MDRLQEVGRQSPNEVAYCSPETSERLLTVDNFLHIANLRESIPEGKFLPARCSKTRARPESDPEEFQPGGTLIEFNATPLQSPPGYSGGSLSSGPCTFAPIAAPTPLRQSFGFPSAELNLPKVPSLSRRDPDWVLDNCVPVSPDMCQAQSRGLLGQGASKDMAPLLYMRWSPYMPRHPADNDALRAFDTIP</sequence>
<evidence type="ECO:0000313" key="1">
    <source>
        <dbReference type="EMBL" id="PSR70966.1"/>
    </source>
</evidence>
<dbReference type="EMBL" id="MLYV02001299">
    <property type="protein sequence ID" value="PSR70966.1"/>
    <property type="molecule type" value="Genomic_DNA"/>
</dbReference>
<dbReference type="OrthoDB" id="5572844at2759"/>
<name>A0A2R6NF36_9APHY</name>
<comment type="caution">
    <text evidence="1">The sequence shown here is derived from an EMBL/GenBank/DDBJ whole genome shotgun (WGS) entry which is preliminary data.</text>
</comment>
<dbReference type="AlphaFoldDB" id="A0A2R6NF36"/>
<gene>
    <name evidence="1" type="ORF">PHLCEN_2v13142</name>
</gene>
<accession>A0A2R6NF36</accession>